<feature type="region of interest" description="Disordered" evidence="1">
    <location>
        <begin position="1"/>
        <end position="20"/>
    </location>
</feature>
<dbReference type="OrthoDB" id="161565at2759"/>
<feature type="compositionally biased region" description="Basic and acidic residues" evidence="1">
    <location>
        <begin position="65"/>
        <end position="75"/>
    </location>
</feature>
<evidence type="ECO:0000313" key="2">
    <source>
        <dbReference type="EMBL" id="TMW65965.1"/>
    </source>
</evidence>
<protein>
    <submittedName>
        <fullName evidence="2">Uncharacterized protein</fullName>
    </submittedName>
</protein>
<feature type="region of interest" description="Disordered" evidence="1">
    <location>
        <begin position="109"/>
        <end position="145"/>
    </location>
</feature>
<gene>
    <name evidence="2" type="ORF">Poli38472_003730</name>
</gene>
<evidence type="ECO:0000256" key="1">
    <source>
        <dbReference type="SAM" id="MobiDB-lite"/>
    </source>
</evidence>
<sequence length="554" mass="61290">MVASEEPVVVTATPPPPAAKKFYGLGNYLPKVPSYSFLPKKDAASTDKAGDESHPTDGSEEDPADEAKSLPDIKDAAPLPPPRRRGLSLEQNAFASSLVRRFSTFRQSSTSSATAHESPTSEEGNVSSTSNPLSPRSEPGHKARRGACVSTKFGTGTVLAIRDDNFYIVQLVPNYTAYMREDMIIREIKSVVGERVKTRWGLATVEQYYPEEDMYSIALDWRWDDDHVWRMKATTKKFEKISKGMWIMQSTKKTLFEGYSTIRDSASTGYASVAANVAAKINTTTTAYNSYNKTRSAPKGDLGKALTPFGIVTVVEVRPDRYFVVKTKDGATGYFHADSVKLLNRRTNYSIGERVKTPYGAGEVVAYRDEDEMYEVKLTEFSVTAGSLPPTLYISDINAESMMTSLNAGQAYARISSLLNITRNSVYSASATMKASASGGLNSLTTVKTKVTNMAAIKMTKLKYQKGERVITPFGSGFISEARAVDRIYEVQLRRLKFHGFFHESALAPFPYERVTHFIVDGKTIPAPEMPKNIPEHRRRTIITAAIRQAREGK</sequence>
<feature type="compositionally biased region" description="Basic and acidic residues" evidence="1">
    <location>
        <begin position="39"/>
        <end position="57"/>
    </location>
</feature>
<name>A0A8K1CME1_PYTOL</name>
<dbReference type="Proteomes" id="UP000794436">
    <property type="component" value="Unassembled WGS sequence"/>
</dbReference>
<dbReference type="EMBL" id="SPLM01000036">
    <property type="protein sequence ID" value="TMW65965.1"/>
    <property type="molecule type" value="Genomic_DNA"/>
</dbReference>
<reference evidence="2" key="1">
    <citation type="submission" date="2019-03" db="EMBL/GenBank/DDBJ databases">
        <title>Long read genome sequence of the mycoparasitic Pythium oligandrum ATCC 38472 isolated from sugarbeet rhizosphere.</title>
        <authorList>
            <person name="Gaulin E."/>
        </authorList>
    </citation>
    <scope>NUCLEOTIDE SEQUENCE</scope>
    <source>
        <strain evidence="2">ATCC 38472_TT</strain>
    </source>
</reference>
<accession>A0A8K1CME1</accession>
<evidence type="ECO:0000313" key="3">
    <source>
        <dbReference type="Proteomes" id="UP000794436"/>
    </source>
</evidence>
<keyword evidence="3" id="KW-1185">Reference proteome</keyword>
<organism evidence="2 3">
    <name type="scientific">Pythium oligandrum</name>
    <name type="common">Mycoparasitic fungus</name>
    <dbReference type="NCBI Taxonomy" id="41045"/>
    <lineage>
        <taxon>Eukaryota</taxon>
        <taxon>Sar</taxon>
        <taxon>Stramenopiles</taxon>
        <taxon>Oomycota</taxon>
        <taxon>Peronosporomycetes</taxon>
        <taxon>Pythiales</taxon>
        <taxon>Pythiaceae</taxon>
        <taxon>Pythium</taxon>
    </lineage>
</organism>
<proteinExistence type="predicted"/>
<feature type="compositionally biased region" description="Polar residues" evidence="1">
    <location>
        <begin position="117"/>
        <end position="134"/>
    </location>
</feature>
<comment type="caution">
    <text evidence="2">The sequence shown here is derived from an EMBL/GenBank/DDBJ whole genome shotgun (WGS) entry which is preliminary data.</text>
</comment>
<feature type="region of interest" description="Disordered" evidence="1">
    <location>
        <begin position="36"/>
        <end position="86"/>
    </location>
</feature>
<dbReference type="AlphaFoldDB" id="A0A8K1CME1"/>